<reference evidence="1 2" key="1">
    <citation type="journal article" date="2020" name="Microorganisms">
        <title>Reliable Identification of Environmental Pseudomonas Isolates Using the rpoD Gene.</title>
        <authorList>
            <consortium name="The Broad Institute Genome Sequencing Platform"/>
            <person name="Girard L."/>
            <person name="Lood C."/>
            <person name="Rokni-Zadeh H."/>
            <person name="van Noort V."/>
            <person name="Lavigne R."/>
            <person name="De Mot R."/>
        </authorList>
    </citation>
    <scope>NUCLEOTIDE SEQUENCE [LARGE SCALE GENOMIC DNA]</scope>
    <source>
        <strain evidence="1 2">RW9S1A</strain>
    </source>
</reference>
<dbReference type="PANTHER" id="PTHR21485">
    <property type="entry name" value="HAD SUPERFAMILY MEMBERS CMAS AND KDSC"/>
    <property type="match status" value="1"/>
</dbReference>
<name>A0A9E6TZD6_9PSED</name>
<dbReference type="SUPFAM" id="SSF53448">
    <property type="entry name" value="Nucleotide-diphospho-sugar transferases"/>
    <property type="match status" value="1"/>
</dbReference>
<gene>
    <name evidence="1" type="ORF">HU772_006955</name>
</gene>
<dbReference type="InterPro" id="IPR029044">
    <property type="entry name" value="Nucleotide-diphossugar_trans"/>
</dbReference>
<dbReference type="Pfam" id="PF02348">
    <property type="entry name" value="CTP_transf_3"/>
    <property type="match status" value="1"/>
</dbReference>
<reference evidence="1 2" key="2">
    <citation type="journal article" date="2021" name="Microorganisms">
        <title>The Ever-Expanding Pseudomonas Genus: Description of 43 New Species and Partition of the Pseudomonas putida Group.</title>
        <authorList>
            <person name="Girard L."/>
            <person name="Lood C."/>
            <person name="Hofte M."/>
            <person name="Vandamme P."/>
            <person name="Rokni-Zadeh H."/>
            <person name="van Noort V."/>
            <person name="Lavigne R."/>
            <person name="De Mot R."/>
        </authorList>
    </citation>
    <scope>NUCLEOTIDE SEQUENCE [LARGE SCALE GENOMIC DNA]</scope>
    <source>
        <strain evidence="1 2">RW9S1A</strain>
    </source>
</reference>
<keyword evidence="1" id="KW-0808">Transferase</keyword>
<dbReference type="EMBL" id="CP077095">
    <property type="protein sequence ID" value="QXI39820.1"/>
    <property type="molecule type" value="Genomic_DNA"/>
</dbReference>
<dbReference type="Gene3D" id="3.90.550.10">
    <property type="entry name" value="Spore Coat Polysaccharide Biosynthesis Protein SpsA, Chain A"/>
    <property type="match status" value="1"/>
</dbReference>
<keyword evidence="1" id="KW-0548">Nucleotidyltransferase</keyword>
<dbReference type="Proteomes" id="UP000633418">
    <property type="component" value="Chromosome"/>
</dbReference>
<dbReference type="GO" id="GO:0008781">
    <property type="term" value="F:N-acylneuraminate cytidylyltransferase activity"/>
    <property type="evidence" value="ECO:0007669"/>
    <property type="project" value="TreeGrafter"/>
</dbReference>
<dbReference type="PANTHER" id="PTHR21485:SF6">
    <property type="entry name" value="N-ACYLNEURAMINATE CYTIDYLYLTRANSFERASE-RELATED"/>
    <property type="match status" value="1"/>
</dbReference>
<evidence type="ECO:0000313" key="1">
    <source>
        <dbReference type="EMBL" id="QXI39820.1"/>
    </source>
</evidence>
<organism evidence="1 2">
    <name type="scientific">Pseudomonas xantholysinigenes</name>
    <dbReference type="NCBI Taxonomy" id="2745490"/>
    <lineage>
        <taxon>Bacteria</taxon>
        <taxon>Pseudomonadati</taxon>
        <taxon>Pseudomonadota</taxon>
        <taxon>Gammaproteobacteria</taxon>
        <taxon>Pseudomonadales</taxon>
        <taxon>Pseudomonadaceae</taxon>
        <taxon>Pseudomonas</taxon>
    </lineage>
</organism>
<dbReference type="RefSeq" id="WP_186656009.1">
    <property type="nucleotide sequence ID" value="NZ_CP077095.1"/>
</dbReference>
<sequence length="227" mass="25365">MSVSCFLPCRKGSERVLRKNIKPFGGYEFGLIQIKLAQLLACEALDEVVLSTNDDDIIAYAQTLESPKLKIHRREEGLASSSTSTDELVALAHAITSGEHIVWTHVTSPFFTSACYSAAIERYLTSTAQGFDSLMSVKKIQGFLWNEEGPVNYDRAQEKWPRTQTLKPLYEVDSAVFISSRANYRHYNDRIGKTPLLFVSPAQSGFDIDWPEEFALGEMMVKSGVAV</sequence>
<keyword evidence="2" id="KW-1185">Reference proteome</keyword>
<protein>
    <submittedName>
        <fullName evidence="1">Acylneuraminate cytidylyltransferase family protein</fullName>
    </submittedName>
</protein>
<accession>A0A9E6TZD6</accession>
<dbReference type="InterPro" id="IPR003329">
    <property type="entry name" value="Cytidylyl_trans"/>
</dbReference>
<dbReference type="KEGG" id="pxn:HU772_006955"/>
<dbReference type="AlphaFoldDB" id="A0A9E6TZD6"/>
<dbReference type="CDD" id="cd02513">
    <property type="entry name" value="CMP-NeuAc_Synthase"/>
    <property type="match status" value="1"/>
</dbReference>
<evidence type="ECO:0000313" key="2">
    <source>
        <dbReference type="Proteomes" id="UP000633418"/>
    </source>
</evidence>
<dbReference type="InterPro" id="IPR050793">
    <property type="entry name" value="CMP-NeuNAc_synthase"/>
</dbReference>
<proteinExistence type="predicted"/>